<evidence type="ECO:0000313" key="2">
    <source>
        <dbReference type="EMBL" id="MBB6486179.1"/>
    </source>
</evidence>
<evidence type="ECO:0000256" key="1">
    <source>
        <dbReference type="SAM" id="Phobius"/>
    </source>
</evidence>
<name>A0A7X0IST2_9HYPH</name>
<reference evidence="2 3" key="1">
    <citation type="submission" date="2020-08" db="EMBL/GenBank/DDBJ databases">
        <title>Genomic Encyclopedia of Type Strains, Phase IV (KMG-V): Genome sequencing to study the core and pangenomes of soil and plant-associated prokaryotes.</title>
        <authorList>
            <person name="Whitman W."/>
        </authorList>
    </citation>
    <scope>NUCLEOTIDE SEQUENCE [LARGE SCALE GENOMIC DNA]</scope>
    <source>
        <strain evidence="2 3">SEMIA 4060</strain>
    </source>
</reference>
<keyword evidence="1" id="KW-1133">Transmembrane helix</keyword>
<proteinExistence type="predicted"/>
<evidence type="ECO:0000313" key="3">
    <source>
        <dbReference type="Proteomes" id="UP000565576"/>
    </source>
</evidence>
<dbReference type="AlphaFoldDB" id="A0A7X0IST2"/>
<accession>A0A7X0IST2</accession>
<protein>
    <submittedName>
        <fullName evidence="2">Uncharacterized protein</fullName>
    </submittedName>
</protein>
<dbReference type="EMBL" id="JACHBG010000007">
    <property type="protein sequence ID" value="MBB6486179.1"/>
    <property type="molecule type" value="Genomic_DNA"/>
</dbReference>
<keyword evidence="1" id="KW-0472">Membrane</keyword>
<comment type="caution">
    <text evidence="2">The sequence shown here is derived from an EMBL/GenBank/DDBJ whole genome shotgun (WGS) entry which is preliminary data.</text>
</comment>
<gene>
    <name evidence="2" type="ORF">GGD46_003474</name>
</gene>
<dbReference type="Proteomes" id="UP000565576">
    <property type="component" value="Unassembled WGS sequence"/>
</dbReference>
<organism evidence="2 3">
    <name type="scientific">Rhizobium lusitanum</name>
    <dbReference type="NCBI Taxonomy" id="293958"/>
    <lineage>
        <taxon>Bacteria</taxon>
        <taxon>Pseudomonadati</taxon>
        <taxon>Pseudomonadota</taxon>
        <taxon>Alphaproteobacteria</taxon>
        <taxon>Hyphomicrobiales</taxon>
        <taxon>Rhizobiaceae</taxon>
        <taxon>Rhizobium/Agrobacterium group</taxon>
        <taxon>Rhizobium</taxon>
    </lineage>
</organism>
<feature type="transmembrane region" description="Helical" evidence="1">
    <location>
        <begin position="53"/>
        <end position="76"/>
    </location>
</feature>
<keyword evidence="1" id="KW-0812">Transmembrane</keyword>
<sequence>MMVPGCVGQEARLDLLILRLIGDMIQLMSLEHQPSQSSRHHRMNYLEFIFRLLMRYFLSAVILGALLGGPVAILILK</sequence>